<feature type="domain" description="HTH tetR-type" evidence="6">
    <location>
        <begin position="81"/>
        <end position="141"/>
    </location>
</feature>
<evidence type="ECO:0000313" key="8">
    <source>
        <dbReference type="Proteomes" id="UP001597055"/>
    </source>
</evidence>
<evidence type="ECO:0000256" key="2">
    <source>
        <dbReference type="ARBA" id="ARBA00023015"/>
    </source>
</evidence>
<sequence length="273" mass="30646">MRLADAPRIAIEVGFIRAEIEAARPVLRKLTTKLQCLLHPLYIVCYTVSTGAGRCDPTEFTDVKHWLGLEGGLMESHGPRDERAKAILDAANSLLEGGGYGAITVRSIADVLGGSPTLVTHYYATQSDLMRDLLEYQLEQFDEELSQLEKGSNDRERLSILIDWFLPNDHTSWIQERSRVQLVSELGSYSEWIRAHLDRVEERMTQLLREHLEPLMDPDDLEDSTDALRMAINGIVLAAVEHPADWPAGRQRKVADTALHSLPLREVTDAAHS</sequence>
<organism evidence="7 8">
    <name type="scientific">Microbacterium insulae</name>
    <dbReference type="NCBI Taxonomy" id="483014"/>
    <lineage>
        <taxon>Bacteria</taxon>
        <taxon>Bacillati</taxon>
        <taxon>Actinomycetota</taxon>
        <taxon>Actinomycetes</taxon>
        <taxon>Micrococcales</taxon>
        <taxon>Microbacteriaceae</taxon>
        <taxon>Microbacterium</taxon>
    </lineage>
</organism>
<keyword evidence="2" id="KW-0805">Transcription regulation</keyword>
<name>A0ABW3AG46_9MICO</name>
<protein>
    <submittedName>
        <fullName evidence="7">TetR/AcrR family transcriptional regulator</fullName>
    </submittedName>
</protein>
<dbReference type="InterPro" id="IPR036271">
    <property type="entry name" value="Tet_transcr_reg_TetR-rel_C_sf"/>
</dbReference>
<dbReference type="PROSITE" id="PS50977">
    <property type="entry name" value="HTH_TETR_2"/>
    <property type="match status" value="1"/>
</dbReference>
<dbReference type="SUPFAM" id="SSF46689">
    <property type="entry name" value="Homeodomain-like"/>
    <property type="match status" value="1"/>
</dbReference>
<evidence type="ECO:0000256" key="5">
    <source>
        <dbReference type="PROSITE-ProRule" id="PRU00335"/>
    </source>
</evidence>
<dbReference type="PANTHER" id="PTHR30055">
    <property type="entry name" value="HTH-TYPE TRANSCRIPTIONAL REGULATOR RUTR"/>
    <property type="match status" value="1"/>
</dbReference>
<keyword evidence="4" id="KW-0804">Transcription</keyword>
<accession>A0ABW3AG46</accession>
<gene>
    <name evidence="7" type="ORF">ACFQ0P_04130</name>
</gene>
<dbReference type="SUPFAM" id="SSF48498">
    <property type="entry name" value="Tetracyclin repressor-like, C-terminal domain"/>
    <property type="match status" value="1"/>
</dbReference>
<dbReference type="InterPro" id="IPR039538">
    <property type="entry name" value="BetI_C"/>
</dbReference>
<evidence type="ECO:0000259" key="6">
    <source>
        <dbReference type="PROSITE" id="PS50977"/>
    </source>
</evidence>
<dbReference type="EMBL" id="JBHTII010000001">
    <property type="protein sequence ID" value="MFD0789576.1"/>
    <property type="molecule type" value="Genomic_DNA"/>
</dbReference>
<reference evidence="8" key="1">
    <citation type="journal article" date="2019" name="Int. J. Syst. Evol. Microbiol.">
        <title>The Global Catalogue of Microorganisms (GCM) 10K type strain sequencing project: providing services to taxonomists for standard genome sequencing and annotation.</title>
        <authorList>
            <consortium name="The Broad Institute Genomics Platform"/>
            <consortium name="The Broad Institute Genome Sequencing Center for Infectious Disease"/>
            <person name="Wu L."/>
            <person name="Ma J."/>
        </authorList>
    </citation>
    <scope>NUCLEOTIDE SEQUENCE [LARGE SCALE GENOMIC DNA]</scope>
    <source>
        <strain evidence="8">CCUG 54523</strain>
    </source>
</reference>
<evidence type="ECO:0000256" key="4">
    <source>
        <dbReference type="ARBA" id="ARBA00023163"/>
    </source>
</evidence>
<feature type="DNA-binding region" description="H-T-H motif" evidence="5">
    <location>
        <begin position="104"/>
        <end position="123"/>
    </location>
</feature>
<evidence type="ECO:0000313" key="7">
    <source>
        <dbReference type="EMBL" id="MFD0789576.1"/>
    </source>
</evidence>
<dbReference type="Pfam" id="PF13977">
    <property type="entry name" value="TetR_C_6"/>
    <property type="match status" value="1"/>
</dbReference>
<keyword evidence="3 5" id="KW-0238">DNA-binding</keyword>
<dbReference type="Gene3D" id="1.10.357.10">
    <property type="entry name" value="Tetracycline Repressor, domain 2"/>
    <property type="match status" value="1"/>
</dbReference>
<dbReference type="PANTHER" id="PTHR30055:SF234">
    <property type="entry name" value="HTH-TYPE TRANSCRIPTIONAL REGULATOR BETI"/>
    <property type="match status" value="1"/>
</dbReference>
<dbReference type="InterPro" id="IPR009057">
    <property type="entry name" value="Homeodomain-like_sf"/>
</dbReference>
<keyword evidence="1" id="KW-0678">Repressor</keyword>
<dbReference type="Proteomes" id="UP001597055">
    <property type="component" value="Unassembled WGS sequence"/>
</dbReference>
<comment type="caution">
    <text evidence="7">The sequence shown here is derived from an EMBL/GenBank/DDBJ whole genome shotgun (WGS) entry which is preliminary data.</text>
</comment>
<evidence type="ECO:0000256" key="3">
    <source>
        <dbReference type="ARBA" id="ARBA00023125"/>
    </source>
</evidence>
<dbReference type="RefSeq" id="WP_378771429.1">
    <property type="nucleotide sequence ID" value="NZ_JBHTII010000001.1"/>
</dbReference>
<proteinExistence type="predicted"/>
<dbReference type="InterPro" id="IPR050109">
    <property type="entry name" value="HTH-type_TetR-like_transc_reg"/>
</dbReference>
<keyword evidence="8" id="KW-1185">Reference proteome</keyword>
<dbReference type="InterPro" id="IPR001647">
    <property type="entry name" value="HTH_TetR"/>
</dbReference>
<evidence type="ECO:0000256" key="1">
    <source>
        <dbReference type="ARBA" id="ARBA00022491"/>
    </source>
</evidence>